<feature type="compositionally biased region" description="Basic and acidic residues" evidence="1">
    <location>
        <begin position="64"/>
        <end position="79"/>
    </location>
</feature>
<dbReference type="Proteomes" id="UP000198287">
    <property type="component" value="Unassembled WGS sequence"/>
</dbReference>
<evidence type="ECO:0000313" key="3">
    <source>
        <dbReference type="EMBL" id="OXA58552.1"/>
    </source>
</evidence>
<dbReference type="Pfam" id="PF00651">
    <property type="entry name" value="BTB"/>
    <property type="match status" value="1"/>
</dbReference>
<dbReference type="SMART" id="SM00875">
    <property type="entry name" value="BACK"/>
    <property type="match status" value="1"/>
</dbReference>
<feature type="region of interest" description="Disordered" evidence="1">
    <location>
        <begin position="596"/>
        <end position="617"/>
    </location>
</feature>
<dbReference type="PROSITE" id="PS50097">
    <property type="entry name" value="BTB"/>
    <property type="match status" value="1"/>
</dbReference>
<accession>A0A226ELM9</accession>
<dbReference type="InterPro" id="IPR000210">
    <property type="entry name" value="BTB/POZ_dom"/>
</dbReference>
<name>A0A226ELM9_FOLCA</name>
<comment type="caution">
    <text evidence="3">The sequence shown here is derived from an EMBL/GenBank/DDBJ whole genome shotgun (WGS) entry which is preliminary data.</text>
</comment>
<dbReference type="Pfam" id="PF07707">
    <property type="entry name" value="BACK"/>
    <property type="match status" value="1"/>
</dbReference>
<feature type="compositionally biased region" description="Polar residues" evidence="1">
    <location>
        <begin position="604"/>
        <end position="617"/>
    </location>
</feature>
<feature type="compositionally biased region" description="Basic and acidic residues" evidence="1">
    <location>
        <begin position="1"/>
        <end position="10"/>
    </location>
</feature>
<feature type="region of interest" description="Disordered" evidence="1">
    <location>
        <begin position="1"/>
        <end position="123"/>
    </location>
</feature>
<reference evidence="3 4" key="1">
    <citation type="submission" date="2015-12" db="EMBL/GenBank/DDBJ databases">
        <title>The genome of Folsomia candida.</title>
        <authorList>
            <person name="Faddeeva A."/>
            <person name="Derks M.F."/>
            <person name="Anvar Y."/>
            <person name="Smit S."/>
            <person name="Van Straalen N."/>
            <person name="Roelofs D."/>
        </authorList>
    </citation>
    <scope>NUCLEOTIDE SEQUENCE [LARGE SCALE GENOMIC DNA]</scope>
    <source>
        <strain evidence="3 4">VU population</strain>
        <tissue evidence="3">Whole body</tissue>
    </source>
</reference>
<dbReference type="PANTHER" id="PTHR45774">
    <property type="entry name" value="BTB/POZ DOMAIN-CONTAINING"/>
    <property type="match status" value="1"/>
</dbReference>
<keyword evidence="4" id="KW-1185">Reference proteome</keyword>
<dbReference type="SMART" id="SM00225">
    <property type="entry name" value="BTB"/>
    <property type="match status" value="1"/>
</dbReference>
<proteinExistence type="predicted"/>
<dbReference type="InterPro" id="IPR011705">
    <property type="entry name" value="BACK"/>
</dbReference>
<dbReference type="InterPro" id="IPR011333">
    <property type="entry name" value="SKP1/BTB/POZ_sf"/>
</dbReference>
<sequence>MENIVDKLDDLNLDPARNEPSTSSGKEDSTVKCTCPSESSASAVKIDGGEDHSHCAGSEEEEYHDPPSDDKGEPKHDGRTSIPSPTPDTQEESNDDHHESVSATAAALATDEPPREPIQPARISSEHWRWNTTFKERQLNLLRFGFFSDFTVLLDGDQRVLVHKSVLASGSLVLYNEVIRVLSDGINVLRLHEDPKIFTLFLQYLYTGESGVRFMEAFALQVMARKYQVPDLESQCKEVIKNEKFTIDTAYMFLPLAIKSHETLLDALLNFVCKNGTEFLKDKRFTALPENVVLEIIKRDDLNVKHEMEVLSAVVHWGQNQCRVKKIDDKNPANFGPLITSFLRHVRFPCDFSPKFWLAHLENTGNKNTSQILRDIFTPRHIFNPYNKTVRRYSEPMCLVHSRYSGDGNGTPLIPWRCKNPKIRLKETLLFLVNFPFTFFGFSIVRGVFGENFDKNEYDYSELTVQTNITLNLPITPIVEVEYEPTDAKPEIRVHFKEPVDVPANKWITLSILFSGNLKLKQKNSKCDFQRIPIQNCQLHVGTQMTSDHNTTLIPIEVKMILPIMCEFKRAGGGSEQLSIDKGFIESLLFSLNKPHPQGKDTSRQQTNNTPFLCSFD</sequence>
<evidence type="ECO:0000313" key="4">
    <source>
        <dbReference type="Proteomes" id="UP000198287"/>
    </source>
</evidence>
<dbReference type="PANTHER" id="PTHR45774:SF3">
    <property type="entry name" value="BTB (POZ) DOMAIN-CONTAINING 2B-RELATED"/>
    <property type="match status" value="1"/>
</dbReference>
<dbReference type="EMBL" id="LNIX01000003">
    <property type="protein sequence ID" value="OXA58552.1"/>
    <property type="molecule type" value="Genomic_DNA"/>
</dbReference>
<dbReference type="Gene3D" id="1.25.40.420">
    <property type="match status" value="1"/>
</dbReference>
<dbReference type="AlphaFoldDB" id="A0A226ELM9"/>
<organism evidence="3 4">
    <name type="scientific">Folsomia candida</name>
    <name type="common">Springtail</name>
    <dbReference type="NCBI Taxonomy" id="158441"/>
    <lineage>
        <taxon>Eukaryota</taxon>
        <taxon>Metazoa</taxon>
        <taxon>Ecdysozoa</taxon>
        <taxon>Arthropoda</taxon>
        <taxon>Hexapoda</taxon>
        <taxon>Collembola</taxon>
        <taxon>Entomobryomorpha</taxon>
        <taxon>Isotomoidea</taxon>
        <taxon>Isotomidae</taxon>
        <taxon>Proisotominae</taxon>
        <taxon>Folsomia</taxon>
    </lineage>
</organism>
<evidence type="ECO:0000256" key="1">
    <source>
        <dbReference type="SAM" id="MobiDB-lite"/>
    </source>
</evidence>
<feature type="domain" description="BTB" evidence="2">
    <location>
        <begin position="148"/>
        <end position="214"/>
    </location>
</feature>
<dbReference type="Gene3D" id="3.30.710.10">
    <property type="entry name" value="Potassium Channel Kv1.1, Chain A"/>
    <property type="match status" value="1"/>
</dbReference>
<protein>
    <submittedName>
        <fullName evidence="3">BTB/POZ domain-containing protein 2</fullName>
    </submittedName>
</protein>
<dbReference type="OrthoDB" id="45365at2759"/>
<gene>
    <name evidence="3" type="ORF">Fcan01_06678</name>
</gene>
<evidence type="ECO:0000259" key="2">
    <source>
        <dbReference type="PROSITE" id="PS50097"/>
    </source>
</evidence>
<dbReference type="SUPFAM" id="SSF54695">
    <property type="entry name" value="POZ domain"/>
    <property type="match status" value="1"/>
</dbReference>